<dbReference type="SFLD" id="SFLDG00358">
    <property type="entry name" value="Main_(cytGST)"/>
    <property type="match status" value="1"/>
</dbReference>
<dbReference type="InterPro" id="IPR036249">
    <property type="entry name" value="Thioredoxin-like_sf"/>
</dbReference>
<dbReference type="SFLD" id="SFLDG01151">
    <property type="entry name" value="Main.2:_Nu-like"/>
    <property type="match status" value="1"/>
</dbReference>
<dbReference type="OrthoDB" id="9797500at2"/>
<dbReference type="EC" id="2.5.1.18" evidence="5"/>
<dbReference type="SFLD" id="SFLDS00019">
    <property type="entry name" value="Glutathione_Transferase_(cytos"/>
    <property type="match status" value="1"/>
</dbReference>
<dbReference type="FunFam" id="3.40.30.10:FF:000039">
    <property type="entry name" value="Glutathione S-transferase domain"/>
    <property type="match status" value="1"/>
</dbReference>
<dbReference type="Proteomes" id="UP000032266">
    <property type="component" value="Chromosome"/>
</dbReference>
<keyword evidence="6" id="KW-1185">Reference proteome</keyword>
<organism evidence="5 6">
    <name type="scientific">Gynuella sunshinyii YC6258</name>
    <dbReference type="NCBI Taxonomy" id="1445510"/>
    <lineage>
        <taxon>Bacteria</taxon>
        <taxon>Pseudomonadati</taxon>
        <taxon>Pseudomonadota</taxon>
        <taxon>Gammaproteobacteria</taxon>
        <taxon>Oceanospirillales</taxon>
        <taxon>Saccharospirillaceae</taxon>
        <taxon>Gynuella</taxon>
    </lineage>
</organism>
<evidence type="ECO:0000259" key="4">
    <source>
        <dbReference type="PROSITE" id="PS50405"/>
    </source>
</evidence>
<evidence type="ECO:0000313" key="5">
    <source>
        <dbReference type="EMBL" id="AJQ97022.1"/>
    </source>
</evidence>
<dbReference type="SUPFAM" id="SSF52833">
    <property type="entry name" value="Thioredoxin-like"/>
    <property type="match status" value="1"/>
</dbReference>
<protein>
    <submittedName>
        <fullName evidence="5">Glutathione S-transferase</fullName>
        <ecNumber evidence="5">2.5.1.18</ecNumber>
    </submittedName>
</protein>
<dbReference type="RefSeq" id="WP_044618886.1">
    <property type="nucleotide sequence ID" value="NZ_CP007142.1"/>
</dbReference>
<dbReference type="CDD" id="cd03056">
    <property type="entry name" value="GST_N_4"/>
    <property type="match status" value="1"/>
</dbReference>
<dbReference type="Gene3D" id="3.40.30.10">
    <property type="entry name" value="Glutaredoxin"/>
    <property type="match status" value="1"/>
</dbReference>
<dbReference type="Gene3D" id="1.20.1050.10">
    <property type="match status" value="1"/>
</dbReference>
<feature type="domain" description="GST C-terminal" evidence="4">
    <location>
        <begin position="92"/>
        <end position="211"/>
    </location>
</feature>
<dbReference type="InterPro" id="IPR036282">
    <property type="entry name" value="Glutathione-S-Trfase_C_sf"/>
</dbReference>
<sequence length="211" mass="23512">MVKPEQPIKFYQHPISGHCHRVELLLSMLDLPYEPILVNLPKGEHKQPEFLALNPYGQVPVIDDAGFVQVDSNAILVYLASRYDDGTWLPRDPKGAAQVQHWLSLAAGPLAYGPSMARKMVLFNEDVDLTPAKMEAERLLTFMEAELHSRAFLTGETANIADLAMYSYVAQAPEGNISLEPYEAIRAWLQRVEQLPGFVAMPINAVGLRAD</sequence>
<name>A0A0C5VQX4_9GAMM</name>
<dbReference type="PATRIC" id="fig|1445510.3.peg.4951"/>
<proteinExistence type="inferred from homology"/>
<keyword evidence="2 5" id="KW-0808">Transferase</keyword>
<dbReference type="InterPro" id="IPR010987">
    <property type="entry name" value="Glutathione-S-Trfase_C-like"/>
</dbReference>
<dbReference type="SUPFAM" id="SSF47616">
    <property type="entry name" value="GST C-terminal domain-like"/>
    <property type="match status" value="1"/>
</dbReference>
<dbReference type="InterPro" id="IPR004046">
    <property type="entry name" value="GST_C"/>
</dbReference>
<evidence type="ECO:0000259" key="3">
    <source>
        <dbReference type="PROSITE" id="PS50404"/>
    </source>
</evidence>
<dbReference type="PROSITE" id="PS50404">
    <property type="entry name" value="GST_NTER"/>
    <property type="match status" value="1"/>
</dbReference>
<dbReference type="PROSITE" id="PS50405">
    <property type="entry name" value="GST_CTER"/>
    <property type="match status" value="1"/>
</dbReference>
<dbReference type="PANTHER" id="PTHR44051:SF2">
    <property type="entry name" value="HYPOTHETICAL GLUTATHIONE S-TRANSFERASE LIKE PROTEIN"/>
    <property type="match status" value="1"/>
</dbReference>
<dbReference type="KEGG" id="gsn:YC6258_04990"/>
<dbReference type="GO" id="GO:0004364">
    <property type="term" value="F:glutathione transferase activity"/>
    <property type="evidence" value="ECO:0007669"/>
    <property type="project" value="UniProtKB-EC"/>
</dbReference>
<dbReference type="Pfam" id="PF00043">
    <property type="entry name" value="GST_C"/>
    <property type="match status" value="1"/>
</dbReference>
<dbReference type="InterPro" id="IPR004045">
    <property type="entry name" value="Glutathione_S-Trfase_N"/>
</dbReference>
<evidence type="ECO:0000256" key="1">
    <source>
        <dbReference type="ARBA" id="ARBA00007409"/>
    </source>
</evidence>
<comment type="similarity">
    <text evidence="1">Belongs to the GST superfamily.</text>
</comment>
<dbReference type="PANTHER" id="PTHR44051">
    <property type="entry name" value="GLUTATHIONE S-TRANSFERASE-RELATED"/>
    <property type="match status" value="1"/>
</dbReference>
<dbReference type="AlphaFoldDB" id="A0A0C5VQX4"/>
<dbReference type="HOGENOM" id="CLU_011226_6_0_6"/>
<reference evidence="5 6" key="1">
    <citation type="submission" date="2014-01" db="EMBL/GenBank/DDBJ databases">
        <title>Full genme sequencing of cellulolytic bacterium Gynuella sunshinyii YC6258T gen. nov., sp. nov.</title>
        <authorList>
            <person name="Khan H."/>
            <person name="Chung E.J."/>
            <person name="Chung Y.R."/>
        </authorList>
    </citation>
    <scope>NUCLEOTIDE SEQUENCE [LARGE SCALE GENOMIC DNA]</scope>
    <source>
        <strain evidence="5 6">YC6258</strain>
    </source>
</reference>
<feature type="domain" description="GST N-terminal" evidence="3">
    <location>
        <begin position="6"/>
        <end position="87"/>
    </location>
</feature>
<accession>A0A0C5VQX4</accession>
<dbReference type="InterPro" id="IPR040079">
    <property type="entry name" value="Glutathione_S-Trfase"/>
</dbReference>
<dbReference type="Pfam" id="PF13417">
    <property type="entry name" value="GST_N_3"/>
    <property type="match status" value="1"/>
</dbReference>
<gene>
    <name evidence="5" type="ORF">YC6258_04990</name>
</gene>
<evidence type="ECO:0000313" key="6">
    <source>
        <dbReference type="Proteomes" id="UP000032266"/>
    </source>
</evidence>
<dbReference type="STRING" id="1445510.YC6258_04990"/>
<dbReference type="EMBL" id="CP007142">
    <property type="protein sequence ID" value="AJQ97022.1"/>
    <property type="molecule type" value="Genomic_DNA"/>
</dbReference>
<evidence type="ECO:0000256" key="2">
    <source>
        <dbReference type="ARBA" id="ARBA00022679"/>
    </source>
</evidence>